<organism evidence="4 5">
    <name type="scientific">Halorubrum lipolyticum DSM 21995</name>
    <dbReference type="NCBI Taxonomy" id="1227482"/>
    <lineage>
        <taxon>Archaea</taxon>
        <taxon>Methanobacteriati</taxon>
        <taxon>Methanobacteriota</taxon>
        <taxon>Stenosarchaea group</taxon>
        <taxon>Halobacteria</taxon>
        <taxon>Halobacteriales</taxon>
        <taxon>Haloferacaceae</taxon>
        <taxon>Halorubrum</taxon>
    </lineage>
</organism>
<sequence>MSIDTDDGPPRDPTADRFDRSERALTPIAGVLLLAITVALAGGVVTAAIDAPPEPAPTASLSLSATDDRITVTHRGGDALDATELEVRVRVDGEPLTRQPPVPFFSAAGFHPGPTGAFNAATDGDWRVGGSASFRVAETNDPAVEPGRTVTVEVSVDGLPVATLETVVEPR</sequence>
<feature type="region of interest" description="Disordered" evidence="1">
    <location>
        <begin position="1"/>
        <end position="21"/>
    </location>
</feature>
<feature type="transmembrane region" description="Helical" evidence="2">
    <location>
        <begin position="24"/>
        <end position="49"/>
    </location>
</feature>
<evidence type="ECO:0000256" key="1">
    <source>
        <dbReference type="SAM" id="MobiDB-lite"/>
    </source>
</evidence>
<comment type="caution">
    <text evidence="4">The sequence shown here is derived from an EMBL/GenBank/DDBJ whole genome shotgun (WGS) entry which is preliminary data.</text>
</comment>
<dbReference type="Pfam" id="PF07790">
    <property type="entry name" value="Pilin_N"/>
    <property type="match status" value="1"/>
</dbReference>
<evidence type="ECO:0000256" key="2">
    <source>
        <dbReference type="SAM" id="Phobius"/>
    </source>
</evidence>
<dbReference type="OrthoDB" id="201989at2157"/>
<keyword evidence="2" id="KW-1133">Transmembrane helix</keyword>
<dbReference type="PATRIC" id="fig|1227482.3.peg.1471"/>
<dbReference type="RefSeq" id="WP_008005156.1">
    <property type="nucleotide sequence ID" value="NZ_AOJG01000017.1"/>
</dbReference>
<feature type="compositionally biased region" description="Basic and acidic residues" evidence="1">
    <location>
        <begin position="8"/>
        <end position="21"/>
    </location>
</feature>
<feature type="domain" description="Archaeal Type IV pilin N-terminal" evidence="3">
    <location>
        <begin position="24"/>
        <end position="93"/>
    </location>
</feature>
<accession>M0NW56</accession>
<reference evidence="4 5" key="1">
    <citation type="journal article" date="2014" name="PLoS Genet.">
        <title>Phylogenetically driven sequencing of extremely halophilic archaea reveals strategies for static and dynamic osmo-response.</title>
        <authorList>
            <person name="Becker E.A."/>
            <person name="Seitzer P.M."/>
            <person name="Tritt A."/>
            <person name="Larsen D."/>
            <person name="Krusor M."/>
            <person name="Yao A.I."/>
            <person name="Wu D."/>
            <person name="Madern D."/>
            <person name="Eisen J.A."/>
            <person name="Darling A.E."/>
            <person name="Facciotti M.T."/>
        </authorList>
    </citation>
    <scope>NUCLEOTIDE SEQUENCE [LARGE SCALE GENOMIC DNA]</scope>
    <source>
        <strain evidence="4 5">DSM 21995</strain>
    </source>
</reference>
<keyword evidence="2" id="KW-0812">Transmembrane</keyword>
<evidence type="ECO:0000313" key="5">
    <source>
        <dbReference type="Proteomes" id="UP000011650"/>
    </source>
</evidence>
<proteinExistence type="predicted"/>
<gene>
    <name evidence="4" type="ORF">C469_07291</name>
</gene>
<dbReference type="STRING" id="1227482.C469_07291"/>
<protein>
    <recommendedName>
        <fullName evidence="3">Archaeal Type IV pilin N-terminal domain-containing protein</fullName>
    </recommendedName>
</protein>
<evidence type="ECO:0000313" key="4">
    <source>
        <dbReference type="EMBL" id="EMA61484.1"/>
    </source>
</evidence>
<dbReference type="AlphaFoldDB" id="M0NW56"/>
<keyword evidence="5" id="KW-1185">Reference proteome</keyword>
<dbReference type="InterPro" id="IPR012859">
    <property type="entry name" value="Pilin_N_archaeal"/>
</dbReference>
<keyword evidence="2" id="KW-0472">Membrane</keyword>
<dbReference type="Proteomes" id="UP000011650">
    <property type="component" value="Unassembled WGS sequence"/>
</dbReference>
<name>M0NW56_9EURY</name>
<evidence type="ECO:0000259" key="3">
    <source>
        <dbReference type="Pfam" id="PF07790"/>
    </source>
</evidence>
<dbReference type="EMBL" id="AOJG01000017">
    <property type="protein sequence ID" value="EMA61484.1"/>
    <property type="molecule type" value="Genomic_DNA"/>
</dbReference>